<dbReference type="AlphaFoldDB" id="A0A1W7A0B3"/>
<sequence length="133" mass="14589">MIGRCYAHVIAILAAMVSACASAPPSVMSGEPNVAPVNYKTEILAYLRTYLNNPTGVREAFITEPSLITVGGTQRYVSCLRFNAKNSIGKYEGSKTRVVAFLSGRFDTLALARGEQCKDANWQPFPELEKLQR</sequence>
<evidence type="ECO:0000313" key="1">
    <source>
        <dbReference type="EMBL" id="ARQ03049.1"/>
    </source>
</evidence>
<protein>
    <submittedName>
        <fullName evidence="1">Uncharacterized protein</fullName>
    </submittedName>
</protein>
<reference evidence="1 2" key="1">
    <citation type="submission" date="2017-05" db="EMBL/GenBank/DDBJ databases">
        <title>Full genome sequence of Pseudorhodoplanes sinuspersici.</title>
        <authorList>
            <person name="Dastgheib S.M.M."/>
            <person name="Shavandi M."/>
            <person name="Tirandaz H."/>
        </authorList>
    </citation>
    <scope>NUCLEOTIDE SEQUENCE [LARGE SCALE GENOMIC DNA]</scope>
    <source>
        <strain evidence="1 2">RIPI110</strain>
    </source>
</reference>
<dbReference type="OrthoDB" id="8447393at2"/>
<organism evidence="1 2">
    <name type="scientific">Pseudorhodoplanes sinuspersici</name>
    <dbReference type="NCBI Taxonomy" id="1235591"/>
    <lineage>
        <taxon>Bacteria</taxon>
        <taxon>Pseudomonadati</taxon>
        <taxon>Pseudomonadota</taxon>
        <taxon>Alphaproteobacteria</taxon>
        <taxon>Hyphomicrobiales</taxon>
        <taxon>Pseudorhodoplanes</taxon>
    </lineage>
</organism>
<evidence type="ECO:0000313" key="2">
    <source>
        <dbReference type="Proteomes" id="UP000194137"/>
    </source>
</evidence>
<gene>
    <name evidence="1" type="ORF">CAK95_18555</name>
</gene>
<name>A0A1W7A0B3_9HYPH</name>
<accession>A0A1W7A0B3</accession>
<proteinExistence type="predicted"/>
<dbReference type="RefSeq" id="WP_086091507.1">
    <property type="nucleotide sequence ID" value="NZ_CP021112.1"/>
</dbReference>
<dbReference type="STRING" id="1235591.CAK95_18555"/>
<dbReference type="Proteomes" id="UP000194137">
    <property type="component" value="Chromosome"/>
</dbReference>
<dbReference type="PROSITE" id="PS51257">
    <property type="entry name" value="PROKAR_LIPOPROTEIN"/>
    <property type="match status" value="1"/>
</dbReference>
<dbReference type="KEGG" id="psin:CAK95_18555"/>
<dbReference type="EMBL" id="CP021112">
    <property type="protein sequence ID" value="ARQ03049.1"/>
    <property type="molecule type" value="Genomic_DNA"/>
</dbReference>
<keyword evidence="2" id="KW-1185">Reference proteome</keyword>